<dbReference type="GO" id="GO:0016746">
    <property type="term" value="F:acyltransferase activity"/>
    <property type="evidence" value="ECO:0007669"/>
    <property type="project" value="UniProtKB-KW"/>
</dbReference>
<dbReference type="STRING" id="659014.SAMN04487996_113142"/>
<dbReference type="InterPro" id="IPR050452">
    <property type="entry name" value="Metacaspase"/>
</dbReference>
<sequence>MKIFALLIGINEYSPSSSPLIRALNGCLNDVSDFGTFLHQNYGDLIPDEQQILVLTNADATRAKVIDGFRKHLTQAGPDDLAVVYYSGHGSTGITAPEFQAGTSDRQEQTWVLHDSRESGKYDLADKEIALLLEEVSARNPRIVVIADSCHSGSVTRELEQFLQMQPRFEKGTSDVRPLESYLDGAYVQRGNVDIPSSDHLLLAACDRVERAWENNGHGQFTQSLISVLGKSGGQVTYADLFVQVRAFIRNALKNQTPQMEPIGVFNVSQGFLGRKVEAGRLTRYRVYTKAGKWTIDLGAGMGIEQRIGEPFKIKIYDSVADGQLVGTALLEVMNVTESTLQAGTLPLDANIVYWGEPESMRLQPFFVYGDPAAAQVMQETLASTAESGIVLTDTPAAALFELKIANGNIAISHTGSDARIQTVIGTDKFAATHVLNLLQTLARWQRLLDLQNKQSAIQPQQVTFNVEVEQGGSSGIFSETLITLDYDGEDIPFKVNFSNGTARALYACLLYLSPDYGVTIIFNDSQPVNAGGSVVLTSDVFTLNSEEEIDTLKLIVSTEAVDSSLFVQEPLEIGATVAPSGTRGLGQSKGIGGGKSDWLTKAVSIRLVKKAEEELGAQPIAIGKGITVQPHPSFRGKLGWAPLVSKTRSVDKPVINEAYAVGNPWFEIVNFDEGTRGEDRSIAEVVEISDVAALKENPLVIDIRPENEDELVLPFFFDGEDFLPMGIVSITEPGLMQISIDTIPEEAAEKTRSLGGAFRMVFLKFAGKVGIKTDPNQLRWVDYANNATRESAGLEEKVRQAKSMLLLVHGIIGDTEDMAKTFKMAIDSGYDLVMTYDYENLNTPIEEIAAILKGKLTGLGFNENDGKKLVMVAHSMGGLVSRYMIEELGGDKFVDKLIMAGTPNGGSKFGEIPGYVSWTSVALALGTKLFPPQVGAVTGFLSTVLKVGNKGVLYTLAQMDSGSDFIKRLGQKTTALIPYFIVGGDLDAYLKASNGLPLMEKVVTQIGTWVYKNTVNDIAVSTDSIFLAKTAAVPQKVSCHHLNYFVVDESVDALATLL</sequence>
<dbReference type="Pfam" id="PF24096">
    <property type="entry name" value="DUF7379"/>
    <property type="match status" value="1"/>
</dbReference>
<proteinExistence type="predicted"/>
<dbReference type="OrthoDB" id="1491023at2"/>
<reference evidence="4" key="1">
    <citation type="submission" date="2016-10" db="EMBL/GenBank/DDBJ databases">
        <authorList>
            <person name="Varghese N."/>
            <person name="Submissions S."/>
        </authorList>
    </citation>
    <scope>NUCLEOTIDE SEQUENCE [LARGE SCALE GENOMIC DNA]</scope>
    <source>
        <strain evidence="4">DSM 25329</strain>
    </source>
</reference>
<keyword evidence="3" id="KW-0012">Acyltransferase</keyword>
<feature type="domain" description="Peptidase C14 caspase" evidence="1">
    <location>
        <begin position="4"/>
        <end position="261"/>
    </location>
</feature>
<dbReference type="Gene3D" id="3.40.50.1820">
    <property type="entry name" value="alpha/beta hydrolase"/>
    <property type="match status" value="1"/>
</dbReference>
<dbReference type="GO" id="GO:0005737">
    <property type="term" value="C:cytoplasm"/>
    <property type="evidence" value="ECO:0007669"/>
    <property type="project" value="TreeGrafter"/>
</dbReference>
<feature type="domain" description="DUF7379" evidence="2">
    <location>
        <begin position="806"/>
        <end position="970"/>
    </location>
</feature>
<evidence type="ECO:0000313" key="3">
    <source>
        <dbReference type="EMBL" id="SDF90290.1"/>
    </source>
</evidence>
<evidence type="ECO:0000259" key="2">
    <source>
        <dbReference type="Pfam" id="PF24096"/>
    </source>
</evidence>
<dbReference type="PANTHER" id="PTHR48104">
    <property type="entry name" value="METACASPASE-4"/>
    <property type="match status" value="1"/>
</dbReference>
<dbReference type="AlphaFoldDB" id="A0A1G7PY39"/>
<dbReference type="PANTHER" id="PTHR48104:SF30">
    <property type="entry name" value="METACASPASE-1"/>
    <property type="match status" value="1"/>
</dbReference>
<dbReference type="EMBL" id="FNAN01000013">
    <property type="protein sequence ID" value="SDF90290.1"/>
    <property type="molecule type" value="Genomic_DNA"/>
</dbReference>
<evidence type="ECO:0000313" key="4">
    <source>
        <dbReference type="Proteomes" id="UP000198748"/>
    </source>
</evidence>
<dbReference type="GO" id="GO:0004197">
    <property type="term" value="F:cysteine-type endopeptidase activity"/>
    <property type="evidence" value="ECO:0007669"/>
    <property type="project" value="InterPro"/>
</dbReference>
<dbReference type="InterPro" id="IPR011600">
    <property type="entry name" value="Pept_C14_caspase"/>
</dbReference>
<dbReference type="InterPro" id="IPR029058">
    <property type="entry name" value="AB_hydrolase_fold"/>
</dbReference>
<dbReference type="Gene3D" id="3.40.50.1460">
    <property type="match status" value="1"/>
</dbReference>
<dbReference type="InterPro" id="IPR029030">
    <property type="entry name" value="Caspase-like_dom_sf"/>
</dbReference>
<organism evidence="3 4">
    <name type="scientific">Dyadobacter soli</name>
    <dbReference type="NCBI Taxonomy" id="659014"/>
    <lineage>
        <taxon>Bacteria</taxon>
        <taxon>Pseudomonadati</taxon>
        <taxon>Bacteroidota</taxon>
        <taxon>Cytophagia</taxon>
        <taxon>Cytophagales</taxon>
        <taxon>Spirosomataceae</taxon>
        <taxon>Dyadobacter</taxon>
    </lineage>
</organism>
<dbReference type="SUPFAM" id="SSF52129">
    <property type="entry name" value="Caspase-like"/>
    <property type="match status" value="1"/>
</dbReference>
<keyword evidence="4" id="KW-1185">Reference proteome</keyword>
<keyword evidence="3" id="KW-0808">Transferase</keyword>
<dbReference type="GO" id="GO:0006508">
    <property type="term" value="P:proteolysis"/>
    <property type="evidence" value="ECO:0007669"/>
    <property type="project" value="InterPro"/>
</dbReference>
<dbReference type="Pfam" id="PF00656">
    <property type="entry name" value="Peptidase_C14"/>
    <property type="match status" value="1"/>
</dbReference>
<dbReference type="Proteomes" id="UP000198748">
    <property type="component" value="Unassembled WGS sequence"/>
</dbReference>
<dbReference type="SUPFAM" id="SSF53474">
    <property type="entry name" value="alpha/beta-Hydrolases"/>
    <property type="match status" value="1"/>
</dbReference>
<dbReference type="InterPro" id="IPR055803">
    <property type="entry name" value="DUF7379"/>
</dbReference>
<protein>
    <submittedName>
        <fullName evidence="3">Lecithin:cholesterol acyltransferase</fullName>
    </submittedName>
</protein>
<accession>A0A1G7PY39</accession>
<evidence type="ECO:0000259" key="1">
    <source>
        <dbReference type="Pfam" id="PF00656"/>
    </source>
</evidence>
<name>A0A1G7PY39_9BACT</name>
<dbReference type="RefSeq" id="WP_090154561.1">
    <property type="nucleotide sequence ID" value="NZ_FNAN01000013.1"/>
</dbReference>
<gene>
    <name evidence="3" type="ORF">SAMN04487996_113142</name>
</gene>